<protein>
    <submittedName>
        <fullName evidence="2">Uncharacterized protein</fullName>
    </submittedName>
</protein>
<reference evidence="2" key="1">
    <citation type="journal article" date="2023" name="G3 (Bethesda)">
        <title>Whole genome assembly and annotation of the endangered Caribbean coral Acropora cervicornis.</title>
        <authorList>
            <person name="Selwyn J.D."/>
            <person name="Vollmer S.V."/>
        </authorList>
    </citation>
    <scope>NUCLEOTIDE SEQUENCE</scope>
    <source>
        <strain evidence="2">K2</strain>
    </source>
</reference>
<comment type="caution">
    <text evidence="2">The sequence shown here is derived from an EMBL/GenBank/DDBJ whole genome shotgun (WGS) entry which is preliminary data.</text>
</comment>
<gene>
    <name evidence="2" type="ORF">P5673_029453</name>
</gene>
<proteinExistence type="predicted"/>
<feature type="coiled-coil region" evidence="1">
    <location>
        <begin position="4"/>
        <end position="31"/>
    </location>
</feature>
<evidence type="ECO:0000313" key="3">
    <source>
        <dbReference type="Proteomes" id="UP001249851"/>
    </source>
</evidence>
<keyword evidence="3" id="KW-1185">Reference proteome</keyword>
<accession>A0AAD9PW61</accession>
<keyword evidence="1" id="KW-0175">Coiled coil</keyword>
<dbReference type="AlphaFoldDB" id="A0AAD9PW61"/>
<sequence>MVKSSDRKKDIAQLKEQIKVLQQQLYEKEVIIKAQGKKLEKLTTVLSEIESQQYQKDATIKAQKEEIEELRANQISRSSSGPSKVNQIFQFVRYVGFHV</sequence>
<evidence type="ECO:0000313" key="2">
    <source>
        <dbReference type="EMBL" id="KAK2549999.1"/>
    </source>
</evidence>
<organism evidence="2 3">
    <name type="scientific">Acropora cervicornis</name>
    <name type="common">Staghorn coral</name>
    <dbReference type="NCBI Taxonomy" id="6130"/>
    <lineage>
        <taxon>Eukaryota</taxon>
        <taxon>Metazoa</taxon>
        <taxon>Cnidaria</taxon>
        <taxon>Anthozoa</taxon>
        <taxon>Hexacorallia</taxon>
        <taxon>Scleractinia</taxon>
        <taxon>Astrocoeniina</taxon>
        <taxon>Acroporidae</taxon>
        <taxon>Acropora</taxon>
    </lineage>
</organism>
<reference evidence="2" key="2">
    <citation type="journal article" date="2023" name="Science">
        <title>Genomic signatures of disease resistance in endangered staghorn corals.</title>
        <authorList>
            <person name="Vollmer S.V."/>
            <person name="Selwyn J.D."/>
            <person name="Despard B.A."/>
            <person name="Roesel C.L."/>
        </authorList>
    </citation>
    <scope>NUCLEOTIDE SEQUENCE</scope>
    <source>
        <strain evidence="2">K2</strain>
    </source>
</reference>
<evidence type="ECO:0000256" key="1">
    <source>
        <dbReference type="SAM" id="Coils"/>
    </source>
</evidence>
<dbReference type="EMBL" id="JARQWQ010000117">
    <property type="protein sequence ID" value="KAK2549999.1"/>
    <property type="molecule type" value="Genomic_DNA"/>
</dbReference>
<dbReference type="Proteomes" id="UP001249851">
    <property type="component" value="Unassembled WGS sequence"/>
</dbReference>
<name>A0AAD9PW61_ACRCE</name>